<reference evidence="8" key="1">
    <citation type="submission" date="2014-07" db="EMBL/GenBank/DDBJ databases">
        <authorList>
            <person name="Martin A.A"/>
            <person name="De Silva N."/>
        </authorList>
    </citation>
    <scope>NUCLEOTIDE SEQUENCE</scope>
</reference>
<dbReference type="Gene3D" id="2.60.40.10">
    <property type="entry name" value="Immunoglobulins"/>
    <property type="match status" value="2"/>
</dbReference>
<keyword evidence="5" id="KW-0393">Immunoglobulin domain</keyword>
<dbReference type="InterPro" id="IPR007110">
    <property type="entry name" value="Ig-like_dom"/>
</dbReference>
<organism evidence="8 9">
    <name type="scientific">Strongyloides venezuelensis</name>
    <name type="common">Threadworm</name>
    <dbReference type="NCBI Taxonomy" id="75913"/>
    <lineage>
        <taxon>Eukaryota</taxon>
        <taxon>Metazoa</taxon>
        <taxon>Ecdysozoa</taxon>
        <taxon>Nematoda</taxon>
        <taxon>Chromadorea</taxon>
        <taxon>Rhabditida</taxon>
        <taxon>Tylenchina</taxon>
        <taxon>Panagrolaimomorpha</taxon>
        <taxon>Strongyloidoidea</taxon>
        <taxon>Strongyloididae</taxon>
        <taxon>Strongyloides</taxon>
    </lineage>
</organism>
<proteinExistence type="predicted"/>
<dbReference type="STRING" id="75913.A0A0K0F2L2"/>
<evidence type="ECO:0000313" key="8">
    <source>
        <dbReference type="Proteomes" id="UP000035680"/>
    </source>
</evidence>
<dbReference type="GO" id="GO:0005886">
    <property type="term" value="C:plasma membrane"/>
    <property type="evidence" value="ECO:0007669"/>
    <property type="project" value="TreeGrafter"/>
</dbReference>
<dbReference type="Proteomes" id="UP000035680">
    <property type="component" value="Unassembled WGS sequence"/>
</dbReference>
<dbReference type="AlphaFoldDB" id="A0A0K0F2L2"/>
<keyword evidence="8" id="KW-1185">Reference proteome</keyword>
<protein>
    <submittedName>
        <fullName evidence="9">Ig-like domain-containing protein</fullName>
    </submittedName>
</protein>
<dbReference type="GO" id="GO:0005911">
    <property type="term" value="C:cell-cell junction"/>
    <property type="evidence" value="ECO:0007669"/>
    <property type="project" value="TreeGrafter"/>
</dbReference>
<name>A0A0K0F2L2_STRVS</name>
<keyword evidence="6" id="KW-0812">Transmembrane</keyword>
<evidence type="ECO:0000256" key="5">
    <source>
        <dbReference type="ARBA" id="ARBA00023319"/>
    </source>
</evidence>
<evidence type="ECO:0000256" key="2">
    <source>
        <dbReference type="ARBA" id="ARBA00023136"/>
    </source>
</evidence>
<dbReference type="GO" id="GO:0050839">
    <property type="term" value="F:cell adhesion molecule binding"/>
    <property type="evidence" value="ECO:0007669"/>
    <property type="project" value="TreeGrafter"/>
</dbReference>
<feature type="domain" description="Ig-like" evidence="7">
    <location>
        <begin position="138"/>
        <end position="231"/>
    </location>
</feature>
<dbReference type="PROSITE" id="PS50835">
    <property type="entry name" value="IG_LIKE"/>
    <property type="match status" value="2"/>
</dbReference>
<evidence type="ECO:0000313" key="9">
    <source>
        <dbReference type="WBParaSite" id="SVE_0304200.2"/>
    </source>
</evidence>
<sequence length="615" mass="68375">MQHNTVVPQVKISDQPFLVTNTDQLNKIEWTMLGTTASETIYCVSEHPVSQLRFVCVECLQKNITDIVNVLNSAQDLTRKSGFPTIALQNVPAKANWTGVTIVCQAALNGGTIDSAPAEVNVRYIRQPHVVDRNGMGPVLIANQGYRFYVECIRGQDGQCQQSVGRGKTLRCAVQAHPTPTIYRWFKNGIEISGNSAEITIGVEMIRQSIQCAANNGLHNENDMPQSQAVQIDPYTAARVVQDNFQNIQTSSPFQPGNRIDMNQVVNLGCQVEGNPRPIVFWKQRKINGEIVDAPCPQGFDGNYKEIPGDSGRDIAYNNNAVKLSAVCNLHVSNYSFSGQYWCTACSYVSQGPPECSPNSDTPPSSVLNIQVQGPPMLSEQQPSVQKSQNGEDVVITVHYCSDPMPRPPREVIFTIDQNDIQVGQSWQNFRFEGTTQNNTVPNCYFAKLQINPIKESDERRQIKLSVQNAYGKIDIPVPLSILLGTNSGFSNGLSDWIIVIIILLALCLGTSLIILICIRQRLLCFDKLNDVDNKYSRDNKQQNDFQIQHEYPDSHSMPHNLFGSQTGEVIRPPSSNDTGIYNDYADFHIKIDKFNALYEAAVHAAYNDSRISSV</sequence>
<dbReference type="InterPro" id="IPR013783">
    <property type="entry name" value="Ig-like_fold"/>
</dbReference>
<comment type="subcellular location">
    <subcellularLocation>
        <location evidence="1">Membrane</location>
        <topology evidence="1">Single-pass type I membrane protein</topology>
    </subcellularLocation>
</comment>
<dbReference type="PANTHER" id="PTHR11640:SF31">
    <property type="entry name" value="IRREGULAR CHIASM C-ROUGHEST PROTEIN-RELATED"/>
    <property type="match status" value="1"/>
</dbReference>
<feature type="domain" description="Ig-like" evidence="7">
    <location>
        <begin position="234"/>
        <end position="345"/>
    </location>
</feature>
<keyword evidence="6" id="KW-1133">Transmembrane helix</keyword>
<evidence type="ECO:0000256" key="3">
    <source>
        <dbReference type="ARBA" id="ARBA00023157"/>
    </source>
</evidence>
<dbReference type="SUPFAM" id="SSF48726">
    <property type="entry name" value="Immunoglobulin"/>
    <property type="match status" value="1"/>
</dbReference>
<dbReference type="InterPro" id="IPR036179">
    <property type="entry name" value="Ig-like_dom_sf"/>
</dbReference>
<evidence type="ECO:0000259" key="7">
    <source>
        <dbReference type="PROSITE" id="PS50835"/>
    </source>
</evidence>
<dbReference type="PANTHER" id="PTHR11640">
    <property type="entry name" value="NEPHRIN"/>
    <property type="match status" value="1"/>
</dbReference>
<dbReference type="GO" id="GO:0098609">
    <property type="term" value="P:cell-cell adhesion"/>
    <property type="evidence" value="ECO:0007669"/>
    <property type="project" value="TreeGrafter"/>
</dbReference>
<evidence type="ECO:0000256" key="1">
    <source>
        <dbReference type="ARBA" id="ARBA00004479"/>
    </source>
</evidence>
<evidence type="ECO:0000256" key="6">
    <source>
        <dbReference type="SAM" id="Phobius"/>
    </source>
</evidence>
<dbReference type="InterPro" id="IPR051275">
    <property type="entry name" value="Cell_adhesion_signaling"/>
</dbReference>
<keyword evidence="4" id="KW-0325">Glycoprotein</keyword>
<dbReference type="WBParaSite" id="SVE_0304200.2">
    <property type="protein sequence ID" value="SVE_0304200.2"/>
    <property type="gene ID" value="SVE_0304200"/>
</dbReference>
<evidence type="ECO:0000256" key="4">
    <source>
        <dbReference type="ARBA" id="ARBA00023180"/>
    </source>
</evidence>
<accession>A0A0K0F2L2</accession>
<keyword evidence="3" id="KW-1015">Disulfide bond</keyword>
<feature type="transmembrane region" description="Helical" evidence="6">
    <location>
        <begin position="497"/>
        <end position="519"/>
    </location>
</feature>
<reference evidence="9" key="2">
    <citation type="submission" date="2015-08" db="UniProtKB">
        <authorList>
            <consortium name="WormBaseParasite"/>
        </authorList>
    </citation>
    <scope>IDENTIFICATION</scope>
</reference>
<keyword evidence="2 6" id="KW-0472">Membrane</keyword>